<dbReference type="InterPro" id="IPR015199">
    <property type="entry name" value="DNA_pol_III_delta_C"/>
</dbReference>
<keyword evidence="4 10" id="KW-0548">Nucleotidyltransferase</keyword>
<evidence type="ECO:0000313" key="12">
    <source>
        <dbReference type="Proteomes" id="UP000501367"/>
    </source>
</evidence>
<keyword evidence="5" id="KW-0235">DNA replication</keyword>
<feature type="domain" description="DNA polymerase III delta subunit C-terminal" evidence="8">
    <location>
        <begin position="210"/>
        <end position="322"/>
    </location>
</feature>
<reference evidence="9 11" key="1">
    <citation type="submission" date="2017-06" db="EMBL/GenBank/DDBJ databases">
        <authorList>
            <person name="Furmanczyk E.M."/>
        </authorList>
    </citation>
    <scope>NUCLEOTIDE SEQUENCE [LARGE SCALE GENOMIC DNA]</scope>
    <source>
        <strain evidence="9 11">DSM 16611</strain>
    </source>
</reference>
<evidence type="ECO:0000256" key="3">
    <source>
        <dbReference type="ARBA" id="ARBA00022679"/>
    </source>
</evidence>
<keyword evidence="6" id="KW-0239">DNA-directed DNA polymerase</keyword>
<dbReference type="EMBL" id="CP051487">
    <property type="protein sequence ID" value="QJC81205.1"/>
    <property type="molecule type" value="Genomic_DNA"/>
</dbReference>
<evidence type="ECO:0000256" key="5">
    <source>
        <dbReference type="ARBA" id="ARBA00022705"/>
    </source>
</evidence>
<dbReference type="Proteomes" id="UP000215455">
    <property type="component" value="Unassembled WGS sequence"/>
</dbReference>
<dbReference type="Gene3D" id="3.40.50.300">
    <property type="entry name" value="P-loop containing nucleotide triphosphate hydrolases"/>
    <property type="match status" value="1"/>
</dbReference>
<dbReference type="PANTHER" id="PTHR11669:SF8">
    <property type="entry name" value="DNA POLYMERASE III SUBUNIT DELTA"/>
    <property type="match status" value="1"/>
</dbReference>
<sequence>MAEAYPWQDSLWQQLAGRAQHAHAYLLHGPAGIGKRALAERLMASLLCQRPTPQGACGECKSCLLLKAGSHPDNYILEPEEADKAIKVDQVRDLVSFVVQTAQLGGRKVVLIEPVESMNINAANALLKSLEEPSGDTVLLLVSHQPSRLLPTIKSRCVQQACPLPGEAMSLDWLATALPDCSPQERIELLTLAAGSPLAAVNLNAQGVREQRAQVVDGVKKLLKQQQSPTQLAEGWNAIPLLLLFDWFCDWSSLILRYQLTQDEEGLGLTDMRKVIQYLAQKTAQDKVLNIQDWILAQRQKVLSKANLNRVLLLEALLVQWATLPAQR</sequence>
<evidence type="ECO:0000259" key="8">
    <source>
        <dbReference type="Pfam" id="PF09115"/>
    </source>
</evidence>
<evidence type="ECO:0000256" key="7">
    <source>
        <dbReference type="ARBA" id="ARBA00049244"/>
    </source>
</evidence>
<dbReference type="GO" id="GO:0003677">
    <property type="term" value="F:DNA binding"/>
    <property type="evidence" value="ECO:0007669"/>
    <property type="project" value="InterPro"/>
</dbReference>
<dbReference type="GO" id="GO:0009360">
    <property type="term" value="C:DNA polymerase III complex"/>
    <property type="evidence" value="ECO:0007669"/>
    <property type="project" value="InterPro"/>
</dbReference>
<evidence type="ECO:0000256" key="4">
    <source>
        <dbReference type="ARBA" id="ARBA00022695"/>
    </source>
</evidence>
<dbReference type="KEGG" id="pum:HGP31_23900"/>
<dbReference type="PANTHER" id="PTHR11669">
    <property type="entry name" value="REPLICATION FACTOR C / DNA POLYMERASE III GAMMA-TAU SUBUNIT"/>
    <property type="match status" value="1"/>
</dbReference>
<dbReference type="SUPFAM" id="SSF52540">
    <property type="entry name" value="P-loop containing nucleoside triphosphate hydrolases"/>
    <property type="match status" value="1"/>
</dbReference>
<evidence type="ECO:0000313" key="11">
    <source>
        <dbReference type="Proteomes" id="UP000215455"/>
    </source>
</evidence>
<proteinExistence type="predicted"/>
<comment type="catalytic activity">
    <reaction evidence="7">
        <text>DNA(n) + a 2'-deoxyribonucleoside 5'-triphosphate = DNA(n+1) + diphosphate</text>
        <dbReference type="Rhea" id="RHEA:22508"/>
        <dbReference type="Rhea" id="RHEA-COMP:17339"/>
        <dbReference type="Rhea" id="RHEA-COMP:17340"/>
        <dbReference type="ChEBI" id="CHEBI:33019"/>
        <dbReference type="ChEBI" id="CHEBI:61560"/>
        <dbReference type="ChEBI" id="CHEBI:173112"/>
        <dbReference type="EC" id="2.7.7.7"/>
    </reaction>
</comment>
<dbReference type="InterPro" id="IPR050238">
    <property type="entry name" value="DNA_Rep/Repair_Clamp_Loader"/>
</dbReference>
<dbReference type="GO" id="GO:0006261">
    <property type="term" value="P:DNA-templated DNA replication"/>
    <property type="evidence" value="ECO:0007669"/>
    <property type="project" value="TreeGrafter"/>
</dbReference>
<dbReference type="EC" id="2.7.7.7" evidence="1"/>
<dbReference type="GO" id="GO:0008408">
    <property type="term" value="F:3'-5' exonuclease activity"/>
    <property type="evidence" value="ECO:0007669"/>
    <property type="project" value="InterPro"/>
</dbReference>
<accession>A0AAE6ZYK2</accession>
<name>A0AAE6ZYK2_9PSED</name>
<keyword evidence="11" id="KW-1185">Reference proteome</keyword>
<dbReference type="Pfam" id="PF09115">
    <property type="entry name" value="DNApol3-delta_C"/>
    <property type="match status" value="1"/>
</dbReference>
<dbReference type="NCBIfam" id="TIGR00678">
    <property type="entry name" value="holB"/>
    <property type="match status" value="1"/>
</dbReference>
<gene>
    <name evidence="9" type="primary">holB</name>
    <name evidence="10" type="ORF">HGP31_23900</name>
    <name evidence="9" type="ORF">PSUM_23805</name>
</gene>
<evidence type="ECO:0000313" key="9">
    <source>
        <dbReference type="EMBL" id="OXR29920.1"/>
    </source>
</evidence>
<dbReference type="FunFam" id="3.40.50.300:FF:001108">
    <property type="entry name" value="DNA polymerase III subunit delta"/>
    <property type="match status" value="1"/>
</dbReference>
<protein>
    <recommendedName>
        <fullName evidence="2">DNA polymerase III subunit delta'</fullName>
        <ecNumber evidence="1">2.7.7.7</ecNumber>
    </recommendedName>
</protein>
<evidence type="ECO:0000313" key="10">
    <source>
        <dbReference type="EMBL" id="QJC81205.1"/>
    </source>
</evidence>
<evidence type="ECO:0000256" key="6">
    <source>
        <dbReference type="ARBA" id="ARBA00022932"/>
    </source>
</evidence>
<dbReference type="InterPro" id="IPR027417">
    <property type="entry name" value="P-loop_NTPase"/>
</dbReference>
<evidence type="ECO:0000256" key="2">
    <source>
        <dbReference type="ARBA" id="ARBA00014363"/>
    </source>
</evidence>
<dbReference type="Proteomes" id="UP000501367">
    <property type="component" value="Chromosome"/>
</dbReference>
<dbReference type="GO" id="GO:0003887">
    <property type="term" value="F:DNA-directed DNA polymerase activity"/>
    <property type="evidence" value="ECO:0007669"/>
    <property type="project" value="UniProtKB-KW"/>
</dbReference>
<dbReference type="RefSeq" id="WP_033043583.1">
    <property type="nucleotide sequence ID" value="NZ_CP044409.1"/>
</dbReference>
<dbReference type="EMBL" id="NIWU01000005">
    <property type="protein sequence ID" value="OXR29920.1"/>
    <property type="molecule type" value="Genomic_DNA"/>
</dbReference>
<evidence type="ECO:0000256" key="1">
    <source>
        <dbReference type="ARBA" id="ARBA00012417"/>
    </source>
</evidence>
<organism evidence="10 12">
    <name type="scientific">Pseudomonas umsongensis</name>
    <dbReference type="NCBI Taxonomy" id="198618"/>
    <lineage>
        <taxon>Bacteria</taxon>
        <taxon>Pseudomonadati</taxon>
        <taxon>Pseudomonadota</taxon>
        <taxon>Gammaproteobacteria</taxon>
        <taxon>Pseudomonadales</taxon>
        <taxon>Pseudomonadaceae</taxon>
        <taxon>Pseudomonas</taxon>
    </lineage>
</organism>
<dbReference type="NCBIfam" id="NF004310">
    <property type="entry name" value="PRK05707.1"/>
    <property type="match status" value="1"/>
</dbReference>
<dbReference type="AlphaFoldDB" id="A0AAE6ZYK2"/>
<dbReference type="Gene3D" id="1.20.272.10">
    <property type="match status" value="1"/>
</dbReference>
<dbReference type="Pfam" id="PF13177">
    <property type="entry name" value="DNA_pol3_delta2"/>
    <property type="match status" value="1"/>
</dbReference>
<dbReference type="InterPro" id="IPR004622">
    <property type="entry name" value="DNA_pol_HolB"/>
</dbReference>
<reference evidence="10 12" key="2">
    <citation type="submission" date="2020-04" db="EMBL/GenBank/DDBJ databases">
        <authorList>
            <person name="Yao Y."/>
            <person name="He Z."/>
        </authorList>
    </citation>
    <scope>NUCLEOTIDE SEQUENCE [LARGE SCALE GENOMIC DNA]</scope>
    <source>
        <strain evidence="10 12">CY-1</strain>
    </source>
</reference>
<keyword evidence="3 10" id="KW-0808">Transferase</keyword>
<dbReference type="GeneID" id="72196668"/>